<comment type="similarity">
    <text evidence="2 5">Belongs to the RecX family.</text>
</comment>
<dbReference type="PANTHER" id="PTHR33602">
    <property type="entry name" value="REGULATORY PROTEIN RECX FAMILY PROTEIN"/>
    <property type="match status" value="1"/>
</dbReference>
<dbReference type="PANTHER" id="PTHR33602:SF1">
    <property type="entry name" value="REGULATORY PROTEIN RECX FAMILY PROTEIN"/>
    <property type="match status" value="1"/>
</dbReference>
<evidence type="ECO:0000256" key="2">
    <source>
        <dbReference type="ARBA" id="ARBA00009695"/>
    </source>
</evidence>
<evidence type="ECO:0000256" key="3">
    <source>
        <dbReference type="ARBA" id="ARBA00018111"/>
    </source>
</evidence>
<dbReference type="InterPro" id="IPR003783">
    <property type="entry name" value="Regulatory_RecX"/>
</dbReference>
<comment type="caution">
    <text evidence="9">The sequence shown here is derived from an EMBL/GenBank/DDBJ whole genome shotgun (WGS) entry which is preliminary data.</text>
</comment>
<dbReference type="InterPro" id="IPR053926">
    <property type="entry name" value="RecX_HTH_1st"/>
</dbReference>
<dbReference type="Pfam" id="PF02631">
    <property type="entry name" value="RecX_HTH2"/>
    <property type="match status" value="1"/>
</dbReference>
<feature type="domain" description="RecX first three-helical" evidence="8">
    <location>
        <begin position="66"/>
        <end position="105"/>
    </location>
</feature>
<proteinExistence type="inferred from homology"/>
<dbReference type="Pfam" id="PF21981">
    <property type="entry name" value="RecX_HTH3"/>
    <property type="match status" value="2"/>
</dbReference>
<organism evidence="9 10">
    <name type="scientific">Bacillus solimangrovi</name>
    <dbReference type="NCBI Taxonomy" id="1305675"/>
    <lineage>
        <taxon>Bacteria</taxon>
        <taxon>Bacillati</taxon>
        <taxon>Bacillota</taxon>
        <taxon>Bacilli</taxon>
        <taxon>Bacillales</taxon>
        <taxon>Bacillaceae</taxon>
        <taxon>Bacillus</taxon>
    </lineage>
</organism>
<dbReference type="HAMAP" id="MF_01114">
    <property type="entry name" value="RecX"/>
    <property type="match status" value="1"/>
</dbReference>
<dbReference type="InterPro" id="IPR036388">
    <property type="entry name" value="WH-like_DNA-bd_sf"/>
</dbReference>
<feature type="domain" description="RecX third three-helical" evidence="7">
    <location>
        <begin position="159"/>
        <end position="206"/>
    </location>
</feature>
<dbReference type="AlphaFoldDB" id="A0A1E5LBB7"/>
<keyword evidence="4 5" id="KW-0963">Cytoplasm</keyword>
<dbReference type="Proteomes" id="UP000095209">
    <property type="component" value="Unassembled WGS sequence"/>
</dbReference>
<dbReference type="InterPro" id="IPR053925">
    <property type="entry name" value="RecX_HTH_3rd"/>
</dbReference>
<dbReference type="STRING" id="1305675.BFG57_05835"/>
<feature type="domain" description="RecX third three-helical" evidence="7">
    <location>
        <begin position="217"/>
        <end position="263"/>
    </location>
</feature>
<feature type="domain" description="RecX second three-helical" evidence="6">
    <location>
        <begin position="112"/>
        <end position="151"/>
    </location>
</feature>
<evidence type="ECO:0000256" key="4">
    <source>
        <dbReference type="ARBA" id="ARBA00022490"/>
    </source>
</evidence>
<evidence type="ECO:0000259" key="6">
    <source>
        <dbReference type="Pfam" id="PF02631"/>
    </source>
</evidence>
<dbReference type="InterPro" id="IPR053924">
    <property type="entry name" value="RecX_HTH_2nd"/>
</dbReference>
<comment type="subcellular location">
    <subcellularLocation>
        <location evidence="1 5">Cytoplasm</location>
    </subcellularLocation>
</comment>
<dbReference type="GO" id="GO:0006282">
    <property type="term" value="P:regulation of DNA repair"/>
    <property type="evidence" value="ECO:0007669"/>
    <property type="project" value="UniProtKB-UniRule"/>
</dbReference>
<dbReference type="NCBIfam" id="NF010733">
    <property type="entry name" value="PRK14135.1"/>
    <property type="match status" value="1"/>
</dbReference>
<reference evidence="9 10" key="1">
    <citation type="submission" date="2016-08" db="EMBL/GenBank/DDBJ databases">
        <title>Genome of Bacillus solimangrovi GH2-4.</title>
        <authorList>
            <person name="Lim S."/>
            <person name="Kim B.-C."/>
        </authorList>
    </citation>
    <scope>NUCLEOTIDE SEQUENCE [LARGE SCALE GENOMIC DNA]</scope>
    <source>
        <strain evidence="9 10">GH2-4</strain>
    </source>
</reference>
<dbReference type="GO" id="GO:0005737">
    <property type="term" value="C:cytoplasm"/>
    <property type="evidence" value="ECO:0007669"/>
    <property type="project" value="UniProtKB-SubCell"/>
</dbReference>
<name>A0A1E5LBB7_9BACI</name>
<gene>
    <name evidence="5" type="primary">recX</name>
    <name evidence="9" type="ORF">BFG57_05835</name>
</gene>
<keyword evidence="10" id="KW-1185">Reference proteome</keyword>
<accession>A0A1E5LBB7</accession>
<evidence type="ECO:0000259" key="8">
    <source>
        <dbReference type="Pfam" id="PF21982"/>
    </source>
</evidence>
<dbReference type="OrthoDB" id="5421057at2"/>
<protein>
    <recommendedName>
        <fullName evidence="3 5">Regulatory protein RecX</fullName>
    </recommendedName>
</protein>
<dbReference type="Gene3D" id="1.10.10.10">
    <property type="entry name" value="Winged helix-like DNA-binding domain superfamily/Winged helix DNA-binding domain"/>
    <property type="match status" value="4"/>
</dbReference>
<evidence type="ECO:0000256" key="1">
    <source>
        <dbReference type="ARBA" id="ARBA00004496"/>
    </source>
</evidence>
<evidence type="ECO:0000313" key="9">
    <source>
        <dbReference type="EMBL" id="OEH91385.1"/>
    </source>
</evidence>
<dbReference type="Pfam" id="PF21982">
    <property type="entry name" value="RecX_HTH1"/>
    <property type="match status" value="1"/>
</dbReference>
<dbReference type="EMBL" id="MJEH01000062">
    <property type="protein sequence ID" value="OEH91385.1"/>
    <property type="molecule type" value="Genomic_DNA"/>
</dbReference>
<evidence type="ECO:0000256" key="5">
    <source>
        <dbReference type="HAMAP-Rule" id="MF_01114"/>
    </source>
</evidence>
<sequence>MVKITRITTQKNDDKRLNIYIDDGAGEKFGFGIDMDVFVNYNLKKGLELDDRLIGELLYEDEVKKAFQQALNYLSYRIRSQKEIEDHLVKKEFGESVIAAVIQRLYGYKYIDDAEFAKAYVRTKKRTTTKGPNVLKRELIEKGLSGQHIDMGLQEYSMEEQVEVANAYVRKKGKQSKKQSNSEAKQKLKQTLLQKGFSYEIIEIALTEFVNDEDRGEEWEALMHHGKKAQKKYRNYNDKEFVMKVKQYLYRKGFLMEHINQWIQEYLETDEM</sequence>
<evidence type="ECO:0000313" key="10">
    <source>
        <dbReference type="Proteomes" id="UP000095209"/>
    </source>
</evidence>
<comment type="function">
    <text evidence="5">Modulates RecA activity.</text>
</comment>
<evidence type="ECO:0000259" key="7">
    <source>
        <dbReference type="Pfam" id="PF21981"/>
    </source>
</evidence>